<accession>A0A8S5V9M1</accession>
<proteinExistence type="predicted"/>
<evidence type="ECO:0000313" key="1">
    <source>
        <dbReference type="EMBL" id="DAG03449.1"/>
    </source>
</evidence>
<sequence length="195" mass="23291">MEKKFYILTEVGEYTPDQFIGKQWVKAFDKWELSEENEKKDNEFEKYLKSLKGVELYISTQIYVRVFENPEFPGDEMLATLLEEADKYIGVMLENFGGGDDSYFDYVPDLSEQIQMLLYQIPNCPEKDALIEKWEKGIRQEYLADDNNEYIEDENELQEMIQWMRSKVIGRNRDQVLTCKNVLEAWDEFNKEDHE</sequence>
<name>A0A8S5V9M1_9CAUD</name>
<dbReference type="EMBL" id="BK016230">
    <property type="protein sequence ID" value="DAG03449.1"/>
    <property type="molecule type" value="Genomic_DNA"/>
</dbReference>
<organism evidence="1">
    <name type="scientific">Ackermannviridae sp. ctUml7</name>
    <dbReference type="NCBI Taxonomy" id="2825753"/>
    <lineage>
        <taxon>Viruses</taxon>
        <taxon>Duplodnaviria</taxon>
        <taxon>Heunggongvirae</taxon>
        <taxon>Uroviricota</taxon>
        <taxon>Caudoviricetes</taxon>
        <taxon>Pantevenvirales</taxon>
        <taxon>Ackermannviridae</taxon>
    </lineage>
</organism>
<protein>
    <submittedName>
        <fullName evidence="1">Uncharacterized protein</fullName>
    </submittedName>
</protein>
<reference evidence="1" key="1">
    <citation type="journal article" date="2021" name="Proc. Natl. Acad. Sci. U.S.A.">
        <title>A Catalog of Tens of Thousands of Viruses from Human Metagenomes Reveals Hidden Associations with Chronic Diseases.</title>
        <authorList>
            <person name="Tisza M.J."/>
            <person name="Buck C.B."/>
        </authorList>
    </citation>
    <scope>NUCLEOTIDE SEQUENCE</scope>
    <source>
        <strain evidence="1">CtUml7</strain>
    </source>
</reference>